<dbReference type="InterPro" id="IPR029063">
    <property type="entry name" value="SAM-dependent_MTases_sf"/>
</dbReference>
<dbReference type="EC" id="2.1.1.-" evidence="1"/>
<dbReference type="EMBL" id="JAVRHP010000012">
    <property type="protein sequence ID" value="MDT0649306.1"/>
    <property type="molecule type" value="Genomic_DNA"/>
</dbReference>
<sequence length="281" mass="33099">MAKQKYFISCKDYLVSGEEFDLFWSTEYEILETKPVPRNLPFYYSSDNYISHTDSKSDFTEKLYQRVKTFMLSKKLGWIKNYKTSGKLLDVGAGTGDFLIEAKKHAFDIYGVEPNETARGVALHKDVVLEKSFEELKDLKFDVISMWHVLEHVADQEKEITSLYNLLEEDGVLVVAVPNFRSYDADYYKEYWAAYDVPRHLYHFSQNGIAEIFSKFNFELVEKRPLIFDSYYVSLLSEKHKAASWKYLKAFYRGWMSNFKARSSSEYSSLVYFFKKREKGL</sequence>
<dbReference type="CDD" id="cd02440">
    <property type="entry name" value="AdoMet_MTases"/>
    <property type="match status" value="1"/>
</dbReference>
<dbReference type="PANTHER" id="PTHR43861">
    <property type="entry name" value="TRANS-ACONITATE 2-METHYLTRANSFERASE-RELATED"/>
    <property type="match status" value="1"/>
</dbReference>
<dbReference type="Pfam" id="PF13489">
    <property type="entry name" value="Methyltransf_23"/>
    <property type="match status" value="1"/>
</dbReference>
<dbReference type="GO" id="GO:0032259">
    <property type="term" value="P:methylation"/>
    <property type="evidence" value="ECO:0007669"/>
    <property type="project" value="UniProtKB-KW"/>
</dbReference>
<dbReference type="Gene3D" id="3.40.50.150">
    <property type="entry name" value="Vaccinia Virus protein VP39"/>
    <property type="match status" value="1"/>
</dbReference>
<comment type="caution">
    <text evidence="1">The sequence shown here is derived from an EMBL/GenBank/DDBJ whole genome shotgun (WGS) entry which is preliminary data.</text>
</comment>
<dbReference type="GO" id="GO:0008168">
    <property type="term" value="F:methyltransferase activity"/>
    <property type="evidence" value="ECO:0007669"/>
    <property type="project" value="UniProtKB-KW"/>
</dbReference>
<organism evidence="1 2">
    <name type="scientific">Autumnicola edwardsiae</name>
    <dbReference type="NCBI Taxonomy" id="3075594"/>
    <lineage>
        <taxon>Bacteria</taxon>
        <taxon>Pseudomonadati</taxon>
        <taxon>Bacteroidota</taxon>
        <taxon>Flavobacteriia</taxon>
        <taxon>Flavobacteriales</taxon>
        <taxon>Flavobacteriaceae</taxon>
        <taxon>Autumnicola</taxon>
    </lineage>
</organism>
<keyword evidence="1" id="KW-0808">Transferase</keyword>
<protein>
    <submittedName>
        <fullName evidence="1">Class I SAM-dependent methyltransferase</fullName>
        <ecNumber evidence="1">2.1.1.-</ecNumber>
    </submittedName>
</protein>
<evidence type="ECO:0000313" key="1">
    <source>
        <dbReference type="EMBL" id="MDT0649306.1"/>
    </source>
</evidence>
<name>A0ABU3CSM7_9FLAO</name>
<proteinExistence type="predicted"/>
<gene>
    <name evidence="1" type="ORF">RM529_04080</name>
</gene>
<dbReference type="Proteomes" id="UP001248819">
    <property type="component" value="Unassembled WGS sequence"/>
</dbReference>
<dbReference type="SUPFAM" id="SSF53335">
    <property type="entry name" value="S-adenosyl-L-methionine-dependent methyltransferases"/>
    <property type="match status" value="1"/>
</dbReference>
<reference evidence="1 2" key="1">
    <citation type="submission" date="2023-09" db="EMBL/GenBank/DDBJ databases">
        <authorList>
            <person name="Rey-Velasco X."/>
        </authorList>
    </citation>
    <scope>NUCLEOTIDE SEQUENCE [LARGE SCALE GENOMIC DNA]</scope>
    <source>
        <strain evidence="1 2">F297</strain>
    </source>
</reference>
<keyword evidence="2" id="KW-1185">Reference proteome</keyword>
<evidence type="ECO:0000313" key="2">
    <source>
        <dbReference type="Proteomes" id="UP001248819"/>
    </source>
</evidence>
<dbReference type="RefSeq" id="WP_311483469.1">
    <property type="nucleotide sequence ID" value="NZ_JAVRHP010000012.1"/>
</dbReference>
<accession>A0ABU3CSM7</accession>
<keyword evidence="1" id="KW-0489">Methyltransferase</keyword>